<keyword evidence="2" id="KW-1185">Reference proteome</keyword>
<sequence length="71" mass="8625">MFLDFSTKETGKKCILISELFPNQFLISLSCLFFKSKHFRPHTNYVKLLNFDSWRLNLEERNQRISLYMDM</sequence>
<proteinExistence type="predicted"/>
<organism evidence="1 2">
    <name type="scientific">Crotalaria pallida</name>
    <name type="common">Smooth rattlebox</name>
    <name type="synonym">Crotalaria striata</name>
    <dbReference type="NCBI Taxonomy" id="3830"/>
    <lineage>
        <taxon>Eukaryota</taxon>
        <taxon>Viridiplantae</taxon>
        <taxon>Streptophyta</taxon>
        <taxon>Embryophyta</taxon>
        <taxon>Tracheophyta</taxon>
        <taxon>Spermatophyta</taxon>
        <taxon>Magnoliopsida</taxon>
        <taxon>eudicotyledons</taxon>
        <taxon>Gunneridae</taxon>
        <taxon>Pentapetalae</taxon>
        <taxon>rosids</taxon>
        <taxon>fabids</taxon>
        <taxon>Fabales</taxon>
        <taxon>Fabaceae</taxon>
        <taxon>Papilionoideae</taxon>
        <taxon>50 kb inversion clade</taxon>
        <taxon>genistoids sensu lato</taxon>
        <taxon>core genistoids</taxon>
        <taxon>Crotalarieae</taxon>
        <taxon>Crotalaria</taxon>
    </lineage>
</organism>
<comment type="caution">
    <text evidence="1">The sequence shown here is derived from an EMBL/GenBank/DDBJ whole genome shotgun (WGS) entry which is preliminary data.</text>
</comment>
<protein>
    <submittedName>
        <fullName evidence="1">Uncharacterized protein</fullName>
    </submittedName>
</protein>
<accession>A0AAN9J3W3</accession>
<evidence type="ECO:0000313" key="2">
    <source>
        <dbReference type="Proteomes" id="UP001372338"/>
    </source>
</evidence>
<dbReference type="Proteomes" id="UP001372338">
    <property type="component" value="Unassembled WGS sequence"/>
</dbReference>
<dbReference type="AlphaFoldDB" id="A0AAN9J3W3"/>
<reference evidence="1 2" key="1">
    <citation type="submission" date="2024-01" db="EMBL/GenBank/DDBJ databases">
        <title>The genomes of 5 underutilized Papilionoideae crops provide insights into root nodulation and disease resistanc.</title>
        <authorList>
            <person name="Yuan L."/>
        </authorList>
    </citation>
    <scope>NUCLEOTIDE SEQUENCE [LARGE SCALE GENOMIC DNA]</scope>
    <source>
        <strain evidence="1">ZHUSHIDOU_FW_LH</strain>
        <tissue evidence="1">Leaf</tissue>
    </source>
</reference>
<evidence type="ECO:0000313" key="1">
    <source>
        <dbReference type="EMBL" id="KAK7291747.1"/>
    </source>
</evidence>
<gene>
    <name evidence="1" type="ORF">RIF29_07130</name>
</gene>
<dbReference type="EMBL" id="JAYWIO010000001">
    <property type="protein sequence ID" value="KAK7291747.1"/>
    <property type="molecule type" value="Genomic_DNA"/>
</dbReference>
<name>A0AAN9J3W3_CROPI</name>